<gene>
    <name evidence="2" type="ORF">JR316_010330</name>
</gene>
<reference evidence="2" key="1">
    <citation type="submission" date="2021-02" db="EMBL/GenBank/DDBJ databases">
        <title>Psilocybe cubensis genome.</title>
        <authorList>
            <person name="Mckernan K.J."/>
            <person name="Crawford S."/>
            <person name="Trippe A."/>
            <person name="Kane L.T."/>
            <person name="Mclaughlin S."/>
        </authorList>
    </citation>
    <scope>NUCLEOTIDE SEQUENCE [LARGE SCALE GENOMIC DNA]</scope>
    <source>
        <strain evidence="2">MGC-MH-2018</strain>
    </source>
</reference>
<dbReference type="EMBL" id="JAFIQS010000011">
    <property type="protein sequence ID" value="KAG5164689.1"/>
    <property type="molecule type" value="Genomic_DNA"/>
</dbReference>
<protein>
    <recommendedName>
        <fullName evidence="1">Glycosyl transferase family 25 domain-containing protein</fullName>
    </recommendedName>
</protein>
<dbReference type="Pfam" id="PF01755">
    <property type="entry name" value="Glyco_transf_25"/>
    <property type="match status" value="1"/>
</dbReference>
<evidence type="ECO:0000259" key="1">
    <source>
        <dbReference type="Pfam" id="PF01755"/>
    </source>
</evidence>
<comment type="caution">
    <text evidence="2">The sequence shown here is derived from an EMBL/GenBank/DDBJ whole genome shotgun (WGS) entry which is preliminary data.</text>
</comment>
<proteinExistence type="predicted"/>
<dbReference type="AlphaFoldDB" id="A0A8H8CH74"/>
<dbReference type="InterPro" id="IPR002654">
    <property type="entry name" value="Glyco_trans_25"/>
</dbReference>
<dbReference type="OrthoDB" id="47375at2759"/>
<evidence type="ECO:0000313" key="2">
    <source>
        <dbReference type="EMBL" id="KAG5164689.1"/>
    </source>
</evidence>
<organism evidence="2">
    <name type="scientific">Psilocybe cubensis</name>
    <name type="common">Psychedelic mushroom</name>
    <name type="synonym">Stropharia cubensis</name>
    <dbReference type="NCBI Taxonomy" id="181762"/>
    <lineage>
        <taxon>Eukaryota</taxon>
        <taxon>Fungi</taxon>
        <taxon>Dikarya</taxon>
        <taxon>Basidiomycota</taxon>
        <taxon>Agaricomycotina</taxon>
        <taxon>Agaricomycetes</taxon>
        <taxon>Agaricomycetidae</taxon>
        <taxon>Agaricales</taxon>
        <taxon>Agaricineae</taxon>
        <taxon>Strophariaceae</taxon>
        <taxon>Psilocybe</taxon>
    </lineage>
</organism>
<feature type="domain" description="Glycosyl transferase family 25" evidence="1">
    <location>
        <begin position="180"/>
        <end position="306"/>
    </location>
</feature>
<name>A0A8H8CH74_PSICU</name>
<sequence>MVLFMFLGKSPEITVHLEKQTQPKQHAMTKPVDFIDKFQIYVVSLPGRGARKADMERLRGALGLQWKYYDATYSNSALIGKILHWVENVRAKLLSAIPSTDSDVSGSLGNDDSYSDGDIHAEDVLFWPEYLEDIAQSNLEIPLLDPLIWAQPVRRPPYEPLTCSEQDFYLLDKAPDEVPEYKRLTSGRVACWHSHLSVLHLHANSLPTASGKGSIALILEDDVDMERDIMQQMEFLWKDLPEDWDMVFLGHCWSDETRGSLITKESPTNGSLPTWSKMYTSTDPKCTHAYAVSRAGARRLLLHLTHPPFAYSRAIDQAYAWLIESKRIQSFSVVPNLAMQRKVTVSDVMEGGTVNNLWIDSLFNSVLDSLQED</sequence>
<accession>A0A8H8CH74</accession>